<dbReference type="InterPro" id="IPR036388">
    <property type="entry name" value="WH-like_DNA-bd_sf"/>
</dbReference>
<protein>
    <submittedName>
        <fullName evidence="1">ADP-ribose pyrophosphatase YjhB, NUDIX family</fullName>
    </submittedName>
</protein>
<dbReference type="InterPro" id="IPR015797">
    <property type="entry name" value="NUDIX_hydrolase-like_dom_sf"/>
</dbReference>
<dbReference type="AlphaFoldDB" id="A0A1M4ST72"/>
<reference evidence="2" key="1">
    <citation type="submission" date="2016-11" db="EMBL/GenBank/DDBJ databases">
        <authorList>
            <person name="Varghese N."/>
            <person name="Submissions S."/>
        </authorList>
    </citation>
    <scope>NUCLEOTIDE SEQUENCE [LARGE SCALE GENOMIC DNA]</scope>
    <source>
        <strain evidence="2">DSM 21264</strain>
    </source>
</reference>
<evidence type="ECO:0000313" key="2">
    <source>
        <dbReference type="Proteomes" id="UP000184159"/>
    </source>
</evidence>
<sequence length="240" mass="27270">MIVTIDMICLRLSDDGIQVLLVKRNNPERPDFGMWAVPGGWVYDEDFTARGGEPADEDFEAARRRICRQKVHTYPNFISDPLVDGNPKRNPDGWSVSISHYALLNRSNIRQIEAAGMDRNRLDWFDLNLVLQGQITLAFDHAAQIQHAWIKLRAAVEYTSVVLFFLEKEFLVAEIIDAYAKFGVEVNRMTIKRRLINSEVIVSTNKIAAPNKGRGRGGKPATVYRLANNEVSYFQTCLRG</sequence>
<dbReference type="PANTHER" id="PTHR43736">
    <property type="entry name" value="ADP-RIBOSE PYROPHOSPHATASE"/>
    <property type="match status" value="1"/>
</dbReference>
<dbReference type="Proteomes" id="UP000184159">
    <property type="component" value="Unassembled WGS sequence"/>
</dbReference>
<evidence type="ECO:0000313" key="1">
    <source>
        <dbReference type="EMBL" id="SHE35443.1"/>
    </source>
</evidence>
<proteinExistence type="predicted"/>
<keyword evidence="2" id="KW-1185">Reference proteome</keyword>
<dbReference type="Gene3D" id="1.10.10.10">
    <property type="entry name" value="Winged helix-like DNA-binding domain superfamily/Winged helix DNA-binding domain"/>
    <property type="match status" value="1"/>
</dbReference>
<dbReference type="PANTHER" id="PTHR43736:SF4">
    <property type="entry name" value="SLR1690 PROTEIN"/>
    <property type="match status" value="1"/>
</dbReference>
<dbReference type="CDD" id="cd18873">
    <property type="entry name" value="NUDIX_NadM_like"/>
    <property type="match status" value="1"/>
</dbReference>
<accession>A0A1M4ST72</accession>
<dbReference type="SUPFAM" id="SSF55811">
    <property type="entry name" value="Nudix"/>
    <property type="match status" value="1"/>
</dbReference>
<dbReference type="EMBL" id="FQUH01000001">
    <property type="protein sequence ID" value="SHE35443.1"/>
    <property type="molecule type" value="Genomic_DNA"/>
</dbReference>
<dbReference type="Gene3D" id="3.90.79.10">
    <property type="entry name" value="Nucleoside Triphosphate Pyrophosphohydrolase"/>
    <property type="match status" value="1"/>
</dbReference>
<organism evidence="1 2">
    <name type="scientific">Vibrio gazogenes DSM 21264 = NBRC 103151</name>
    <dbReference type="NCBI Taxonomy" id="1123492"/>
    <lineage>
        <taxon>Bacteria</taxon>
        <taxon>Pseudomonadati</taxon>
        <taxon>Pseudomonadota</taxon>
        <taxon>Gammaproteobacteria</taxon>
        <taxon>Vibrionales</taxon>
        <taxon>Vibrionaceae</taxon>
        <taxon>Vibrio</taxon>
    </lineage>
</organism>
<gene>
    <name evidence="1" type="ORF">SAMN02745781_00152</name>
</gene>
<dbReference type="RefSeq" id="WP_072954351.1">
    <property type="nucleotide sequence ID" value="NZ_FQUH01000001.1"/>
</dbReference>
<name>A0A1M4ST72_VIBGA</name>